<dbReference type="PANTHER" id="PTHR35369:SF2">
    <property type="entry name" value="BLR3025 PROTEIN"/>
    <property type="match status" value="1"/>
</dbReference>
<keyword evidence="3" id="KW-0227">DNA damage</keyword>
<evidence type="ECO:0000313" key="9">
    <source>
        <dbReference type="EMBL" id="MFC5566311.1"/>
    </source>
</evidence>
<feature type="domain" description="UmuC" evidence="7">
    <location>
        <begin position="88"/>
        <end position="202"/>
    </location>
</feature>
<dbReference type="InterPro" id="IPR043502">
    <property type="entry name" value="DNA/RNA_pol_sf"/>
</dbReference>
<sequence>MAGPRSGAAILPFPLRAAQGRPGAAPPGTAPLPARPGFEPPGRNPARPPGRRFLSLALPRFAIERHLRLVGASEDALLALATLGPHGPVIHAATRAADAAGATPGLRVGDARSVCPVLRVEEADLAGDAQALTSLMLWSRRWCPWTAVEETGGPGLVLDVTGAAHLWGGEVALLREIETRLAGLGLSARVALAPTRGAAWALARFAGPRAICGPGEIEPLTAPLPVRALRLSPGTALLLQRLGLGTVGDLLAVPRPALARRFARAAPEENPLLRLDQLTGRLPEPLPWPKEPPRFVARATLSEPVQDPAPLLPRLAQELCARLEAKGFGARRLRLALFRTDGTVAGVEAATARPTRDAAHLVRLLEGRLAGLDPGFGFDLATLAATEAEPLDVRQPGLDGARDEAEDLARLLDRLGARFGPRALCRPVPRESHIPERALVWVPALGSEPPAGSSPIAPPGAPPFPSPGAPRPLLLLDPPEEVRVLYGLPDGPPAQFTWRRAAHRVARFSGPERIGPEWWRDPPGTRARDYWRVEDGEGRRFWLFREGRPGDGRGGAPRWFLHGLFA</sequence>
<keyword evidence="10" id="KW-1185">Reference proteome</keyword>
<feature type="region of interest" description="Disordered" evidence="6">
    <location>
        <begin position="1"/>
        <end position="50"/>
    </location>
</feature>
<evidence type="ECO:0000256" key="3">
    <source>
        <dbReference type="ARBA" id="ARBA00022763"/>
    </source>
</evidence>
<dbReference type="Pfam" id="PF11799">
    <property type="entry name" value="IMS_C"/>
    <property type="match status" value="1"/>
</dbReference>
<dbReference type="Pfam" id="PF00817">
    <property type="entry name" value="IMS"/>
    <property type="match status" value="1"/>
</dbReference>
<dbReference type="InterPro" id="IPR050356">
    <property type="entry name" value="SulA_CellDiv_inhibitor"/>
</dbReference>
<comment type="subunit">
    <text evidence="1">Monomer.</text>
</comment>
<evidence type="ECO:0000256" key="2">
    <source>
        <dbReference type="ARBA" id="ARBA00012417"/>
    </source>
</evidence>
<organism evidence="9 10">
    <name type="scientific">Rubellimicrobium aerolatum</name>
    <dbReference type="NCBI Taxonomy" id="490979"/>
    <lineage>
        <taxon>Bacteria</taxon>
        <taxon>Pseudomonadati</taxon>
        <taxon>Pseudomonadota</taxon>
        <taxon>Alphaproteobacteria</taxon>
        <taxon>Rhodobacterales</taxon>
        <taxon>Roseobacteraceae</taxon>
        <taxon>Rubellimicrobium</taxon>
    </lineage>
</organism>
<comment type="caution">
    <text evidence="9">The sequence shown here is derived from an EMBL/GenBank/DDBJ whole genome shotgun (WGS) entry which is preliminary data.</text>
</comment>
<feature type="compositionally biased region" description="Pro residues" evidence="6">
    <location>
        <begin position="24"/>
        <end position="48"/>
    </location>
</feature>
<dbReference type="PANTHER" id="PTHR35369">
    <property type="entry name" value="BLR3025 PROTEIN-RELATED"/>
    <property type="match status" value="1"/>
</dbReference>
<evidence type="ECO:0000256" key="1">
    <source>
        <dbReference type="ARBA" id="ARBA00011245"/>
    </source>
</evidence>
<protein>
    <recommendedName>
        <fullName evidence="2">DNA-directed DNA polymerase</fullName>
        <ecNumber evidence="2">2.7.7.7</ecNumber>
    </recommendedName>
</protein>
<dbReference type="SUPFAM" id="SSF56672">
    <property type="entry name" value="DNA/RNA polymerases"/>
    <property type="match status" value="1"/>
</dbReference>
<dbReference type="EMBL" id="JBHSNA010000005">
    <property type="protein sequence ID" value="MFC5566311.1"/>
    <property type="molecule type" value="Genomic_DNA"/>
</dbReference>
<evidence type="ECO:0000256" key="5">
    <source>
        <dbReference type="ARBA" id="ARBA00049244"/>
    </source>
</evidence>
<evidence type="ECO:0000256" key="6">
    <source>
        <dbReference type="SAM" id="MobiDB-lite"/>
    </source>
</evidence>
<feature type="domain" description="DNA polymerase Y-family little finger" evidence="8">
    <location>
        <begin position="300"/>
        <end position="395"/>
    </location>
</feature>
<reference evidence="10" key="1">
    <citation type="journal article" date="2019" name="Int. J. Syst. Evol. Microbiol.">
        <title>The Global Catalogue of Microorganisms (GCM) 10K type strain sequencing project: providing services to taxonomists for standard genome sequencing and annotation.</title>
        <authorList>
            <consortium name="The Broad Institute Genomics Platform"/>
            <consortium name="The Broad Institute Genome Sequencing Center for Infectious Disease"/>
            <person name="Wu L."/>
            <person name="Ma J."/>
        </authorList>
    </citation>
    <scope>NUCLEOTIDE SEQUENCE [LARGE SCALE GENOMIC DNA]</scope>
    <source>
        <strain evidence="10">KACC 11588</strain>
    </source>
</reference>
<dbReference type="InterPro" id="IPR001126">
    <property type="entry name" value="UmuC"/>
</dbReference>
<proteinExistence type="predicted"/>
<dbReference type="CDD" id="cd03468">
    <property type="entry name" value="PolY_like"/>
    <property type="match status" value="1"/>
</dbReference>
<evidence type="ECO:0000259" key="7">
    <source>
        <dbReference type="Pfam" id="PF00817"/>
    </source>
</evidence>
<dbReference type="EC" id="2.7.7.7" evidence="2"/>
<gene>
    <name evidence="9" type="ORF">ACFPOC_07735</name>
</gene>
<name>A0ABW0SBP5_9RHOB</name>
<dbReference type="RefSeq" id="WP_209839873.1">
    <property type="nucleotide sequence ID" value="NZ_JAGGJP010000006.1"/>
</dbReference>
<dbReference type="Proteomes" id="UP001596056">
    <property type="component" value="Unassembled WGS sequence"/>
</dbReference>
<dbReference type="InterPro" id="IPR017961">
    <property type="entry name" value="DNA_pol_Y-fam_little_finger"/>
</dbReference>
<feature type="compositionally biased region" description="Pro residues" evidence="6">
    <location>
        <begin position="456"/>
        <end position="470"/>
    </location>
</feature>
<evidence type="ECO:0000259" key="8">
    <source>
        <dbReference type="Pfam" id="PF11799"/>
    </source>
</evidence>
<evidence type="ECO:0000313" key="10">
    <source>
        <dbReference type="Proteomes" id="UP001596056"/>
    </source>
</evidence>
<comment type="function">
    <text evidence="4">Poorly processive, error-prone DNA polymerase involved in untargeted mutagenesis. Copies undamaged DNA at stalled replication forks, which arise in vivo from mismatched or misaligned primer ends. These misaligned primers can be extended by PolIV. Exhibits no 3'-5' exonuclease (proofreading) activity. May be involved in translesional synthesis, in conjunction with the beta clamp from PolIII.</text>
</comment>
<feature type="compositionally biased region" description="Low complexity" evidence="6">
    <location>
        <begin position="14"/>
        <end position="23"/>
    </location>
</feature>
<comment type="catalytic activity">
    <reaction evidence="5">
        <text>DNA(n) + a 2'-deoxyribonucleoside 5'-triphosphate = DNA(n+1) + diphosphate</text>
        <dbReference type="Rhea" id="RHEA:22508"/>
        <dbReference type="Rhea" id="RHEA-COMP:17339"/>
        <dbReference type="Rhea" id="RHEA-COMP:17340"/>
        <dbReference type="ChEBI" id="CHEBI:33019"/>
        <dbReference type="ChEBI" id="CHEBI:61560"/>
        <dbReference type="ChEBI" id="CHEBI:173112"/>
        <dbReference type="EC" id="2.7.7.7"/>
    </reaction>
</comment>
<evidence type="ECO:0000256" key="4">
    <source>
        <dbReference type="ARBA" id="ARBA00025589"/>
    </source>
</evidence>
<feature type="region of interest" description="Disordered" evidence="6">
    <location>
        <begin position="448"/>
        <end position="472"/>
    </location>
</feature>
<accession>A0ABW0SBP5</accession>